<evidence type="ECO:0000256" key="8">
    <source>
        <dbReference type="ARBA" id="ARBA00023180"/>
    </source>
</evidence>
<dbReference type="FunFam" id="3.40.50.410:FF:000003">
    <property type="entry name" value="Collagen type VI alpha 3 chain"/>
    <property type="match status" value="1"/>
</dbReference>
<keyword evidence="5" id="KW-0677">Repeat</keyword>
<sequence>MLYYWSAQFFSFKDCAHGLAADIYFLVDSSWSMGQENFEHVRQFLYSVVKALHEVGGGRFKFALVQYSGSPQTEFQLNTYPTTQGILAHIKAMTYRGGGTRTGLGLDFLIRAHLNTASGSRAGEGVAQVVVVLTDGRSQDDVAEPAQVLQLAGVEVFAVGVQDAVDLELREMASQPYDAHVFNVDSFLALRDIIQDLVVGLCSAVTQAGDAPVAVEAPVAAEGTGNKKGATRCLFFFCLCLTSLALSHVAFCSVLSLSPLKAQESADLVLLIDGSKNIGAANFTLVRDLALRIIEGLDVGRDTIRVALALYSTNPETQFYLNSYDSKAAVLDAVKGLTFTGGNESNLGAALEEVAKSLLSQTAGGRAEEGVPQAVVVISAGASTDDTGVGDRALKKANVLTFGVVIGSTATADLETVATDKGFVLSAPDFRALVVKNSGKTIHKTICKRLCILLTRRNFRHLL</sequence>
<proteinExistence type="predicted"/>
<accession>A0A668A990</accession>
<dbReference type="GO" id="GO:0005615">
    <property type="term" value="C:extracellular space"/>
    <property type="evidence" value="ECO:0007669"/>
    <property type="project" value="TreeGrafter"/>
</dbReference>
<dbReference type="GO" id="GO:0007155">
    <property type="term" value="P:cell adhesion"/>
    <property type="evidence" value="ECO:0007669"/>
    <property type="project" value="UniProtKB-KW"/>
</dbReference>
<dbReference type="GeneTree" id="ENSGT00940000156462"/>
<keyword evidence="11" id="KW-1185">Reference proteome</keyword>
<dbReference type="Gene3D" id="3.40.50.410">
    <property type="entry name" value="von Willebrand factor, type A domain"/>
    <property type="match status" value="2"/>
</dbReference>
<evidence type="ECO:0000259" key="9">
    <source>
        <dbReference type="PROSITE" id="PS50234"/>
    </source>
</evidence>
<dbReference type="Pfam" id="PF00092">
    <property type="entry name" value="VWA"/>
    <property type="match status" value="2"/>
</dbReference>
<evidence type="ECO:0000256" key="2">
    <source>
        <dbReference type="ARBA" id="ARBA00022525"/>
    </source>
</evidence>
<dbReference type="PANTHER" id="PTHR24020:SF13">
    <property type="entry name" value="COLLAGEN ALPHA-3(VI) CHAIN"/>
    <property type="match status" value="1"/>
</dbReference>
<reference evidence="10" key="2">
    <citation type="submission" date="2025-08" db="UniProtKB">
        <authorList>
            <consortium name="Ensembl"/>
        </authorList>
    </citation>
    <scope>IDENTIFICATION</scope>
</reference>
<feature type="domain" description="VWFA" evidence="9">
    <location>
        <begin position="22"/>
        <end position="197"/>
    </location>
</feature>
<evidence type="ECO:0000313" key="11">
    <source>
        <dbReference type="Proteomes" id="UP000472263"/>
    </source>
</evidence>
<keyword evidence="7" id="KW-0176">Collagen</keyword>
<dbReference type="Proteomes" id="UP000472263">
    <property type="component" value="Chromosome 21"/>
</dbReference>
<reference evidence="10" key="1">
    <citation type="submission" date="2019-06" db="EMBL/GenBank/DDBJ databases">
        <authorList>
            <consortium name="Wellcome Sanger Institute Data Sharing"/>
        </authorList>
    </citation>
    <scope>NUCLEOTIDE SEQUENCE [LARGE SCALE GENOMIC DNA]</scope>
</reference>
<reference evidence="10" key="3">
    <citation type="submission" date="2025-09" db="UniProtKB">
        <authorList>
            <consortium name="Ensembl"/>
        </authorList>
    </citation>
    <scope>IDENTIFICATION</scope>
</reference>
<dbReference type="GO" id="GO:0005581">
    <property type="term" value="C:collagen trimer"/>
    <property type="evidence" value="ECO:0007669"/>
    <property type="project" value="UniProtKB-KW"/>
</dbReference>
<evidence type="ECO:0000256" key="3">
    <source>
        <dbReference type="ARBA" id="ARBA00022530"/>
    </source>
</evidence>
<dbReference type="FunFam" id="3.40.50.410:FF:000001">
    <property type="entry name" value="Collagen, type XII, alpha 1"/>
    <property type="match status" value="1"/>
</dbReference>
<dbReference type="InterPro" id="IPR002035">
    <property type="entry name" value="VWF_A"/>
</dbReference>
<evidence type="ECO:0000313" key="10">
    <source>
        <dbReference type="Ensembl" id="ENSMMDP00005044429.1"/>
    </source>
</evidence>
<keyword evidence="2" id="KW-0964">Secreted</keyword>
<dbReference type="InterPro" id="IPR050525">
    <property type="entry name" value="ECM_Assembly_Org"/>
</dbReference>
<evidence type="ECO:0000256" key="5">
    <source>
        <dbReference type="ARBA" id="ARBA00022737"/>
    </source>
</evidence>
<dbReference type="AlphaFoldDB" id="A0A668A990"/>
<keyword evidence="3" id="KW-0272">Extracellular matrix</keyword>
<evidence type="ECO:0000256" key="6">
    <source>
        <dbReference type="ARBA" id="ARBA00022889"/>
    </source>
</evidence>
<dbReference type="SUPFAM" id="SSF53300">
    <property type="entry name" value="vWA-like"/>
    <property type="match status" value="2"/>
</dbReference>
<evidence type="ECO:0000256" key="4">
    <source>
        <dbReference type="ARBA" id="ARBA00022729"/>
    </source>
</evidence>
<dbReference type="PROSITE" id="PS50234">
    <property type="entry name" value="VWFA"/>
    <property type="match status" value="2"/>
</dbReference>
<organism evidence="10 11">
    <name type="scientific">Myripristis murdjan</name>
    <name type="common">pinecone soldierfish</name>
    <dbReference type="NCBI Taxonomy" id="586833"/>
    <lineage>
        <taxon>Eukaryota</taxon>
        <taxon>Metazoa</taxon>
        <taxon>Chordata</taxon>
        <taxon>Craniata</taxon>
        <taxon>Vertebrata</taxon>
        <taxon>Euteleostomi</taxon>
        <taxon>Actinopterygii</taxon>
        <taxon>Neopterygii</taxon>
        <taxon>Teleostei</taxon>
        <taxon>Neoteleostei</taxon>
        <taxon>Acanthomorphata</taxon>
        <taxon>Holocentriformes</taxon>
        <taxon>Holocentridae</taxon>
        <taxon>Myripristis</taxon>
    </lineage>
</organism>
<dbReference type="InParanoid" id="A0A668A990"/>
<keyword evidence="4" id="KW-0732">Signal</keyword>
<keyword evidence="6" id="KW-0130">Cell adhesion</keyword>
<evidence type="ECO:0000256" key="7">
    <source>
        <dbReference type="ARBA" id="ARBA00023119"/>
    </source>
</evidence>
<protein>
    <recommendedName>
        <fullName evidence="9">VWFA domain-containing protein</fullName>
    </recommendedName>
</protein>
<dbReference type="PRINTS" id="PR00453">
    <property type="entry name" value="VWFADOMAIN"/>
</dbReference>
<name>A0A668A990_9TELE</name>
<feature type="domain" description="VWFA" evidence="9">
    <location>
        <begin position="267"/>
        <end position="446"/>
    </location>
</feature>
<keyword evidence="8" id="KW-0325">Glycoprotein</keyword>
<evidence type="ECO:0000256" key="1">
    <source>
        <dbReference type="ARBA" id="ARBA00004498"/>
    </source>
</evidence>
<dbReference type="InterPro" id="IPR036465">
    <property type="entry name" value="vWFA_dom_sf"/>
</dbReference>
<dbReference type="SMART" id="SM00327">
    <property type="entry name" value="VWA"/>
    <property type="match status" value="2"/>
</dbReference>
<comment type="subcellular location">
    <subcellularLocation>
        <location evidence="1">Secreted</location>
        <location evidence="1">Extracellular space</location>
        <location evidence="1">Extracellular matrix</location>
    </subcellularLocation>
</comment>
<dbReference type="Ensembl" id="ENSMMDT00005045313.1">
    <property type="protein sequence ID" value="ENSMMDP00005044429.1"/>
    <property type="gene ID" value="ENSMMDG00005020386.1"/>
</dbReference>
<dbReference type="PANTHER" id="PTHR24020">
    <property type="entry name" value="COLLAGEN ALPHA"/>
    <property type="match status" value="1"/>
</dbReference>